<dbReference type="AlphaFoldDB" id="A0A427XE54"/>
<comment type="caution">
    <text evidence="13">The sequence shown here is derived from an EMBL/GenBank/DDBJ whole genome shotgun (WGS) entry which is preliminary data.</text>
</comment>
<dbReference type="GO" id="GO:0005351">
    <property type="term" value="F:carbohydrate:proton symporter activity"/>
    <property type="evidence" value="ECO:0007669"/>
    <property type="project" value="TreeGrafter"/>
</dbReference>
<keyword evidence="11" id="KW-0732">Signal</keyword>
<comment type="subcellular location">
    <subcellularLocation>
        <location evidence="1">Membrane</location>
        <topology evidence="1">Multi-pass membrane protein</topology>
    </subcellularLocation>
</comment>
<evidence type="ECO:0000256" key="3">
    <source>
        <dbReference type="ARBA" id="ARBA00022448"/>
    </source>
</evidence>
<dbReference type="InterPro" id="IPR036259">
    <property type="entry name" value="MFS_trans_sf"/>
</dbReference>
<feature type="transmembrane region" description="Helical" evidence="10">
    <location>
        <begin position="145"/>
        <end position="163"/>
    </location>
</feature>
<comment type="similarity">
    <text evidence="2 8">Belongs to the major facilitator superfamily. Sugar transporter (TC 2.A.1.1) family.</text>
</comment>
<keyword evidence="5 10" id="KW-1133">Transmembrane helix</keyword>
<comment type="catalytic activity">
    <reaction evidence="7">
        <text>myo-inositol(out) + H(+)(out) = myo-inositol(in) + H(+)(in)</text>
        <dbReference type="Rhea" id="RHEA:60364"/>
        <dbReference type="ChEBI" id="CHEBI:15378"/>
        <dbReference type="ChEBI" id="CHEBI:17268"/>
    </reaction>
</comment>
<evidence type="ECO:0000256" key="10">
    <source>
        <dbReference type="SAM" id="Phobius"/>
    </source>
</evidence>
<protein>
    <recommendedName>
        <fullName evidence="12">Major facilitator superfamily (MFS) profile domain-containing protein</fullName>
    </recommendedName>
</protein>
<gene>
    <name evidence="13" type="ORF">EHS24_003731</name>
</gene>
<evidence type="ECO:0000256" key="8">
    <source>
        <dbReference type="RuleBase" id="RU003346"/>
    </source>
</evidence>
<dbReference type="Gene3D" id="1.20.1250.20">
    <property type="entry name" value="MFS general substrate transporter like domains"/>
    <property type="match status" value="1"/>
</dbReference>
<dbReference type="InterPro" id="IPR005829">
    <property type="entry name" value="Sugar_transporter_CS"/>
</dbReference>
<feature type="chain" id="PRO_5019259736" description="Major facilitator superfamily (MFS) profile domain-containing protein" evidence="11">
    <location>
        <begin position="21"/>
        <end position="506"/>
    </location>
</feature>
<evidence type="ECO:0000256" key="9">
    <source>
        <dbReference type="SAM" id="MobiDB-lite"/>
    </source>
</evidence>
<dbReference type="GO" id="GO:0016020">
    <property type="term" value="C:membrane"/>
    <property type="evidence" value="ECO:0007669"/>
    <property type="project" value="UniProtKB-SubCell"/>
</dbReference>
<keyword evidence="3 8" id="KW-0813">Transport</keyword>
<keyword evidence="14" id="KW-1185">Reference proteome</keyword>
<feature type="transmembrane region" description="Helical" evidence="10">
    <location>
        <begin position="307"/>
        <end position="328"/>
    </location>
</feature>
<feature type="transmembrane region" description="Helical" evidence="10">
    <location>
        <begin position="183"/>
        <end position="200"/>
    </location>
</feature>
<dbReference type="PRINTS" id="PR00171">
    <property type="entry name" value="SUGRTRNSPORT"/>
</dbReference>
<dbReference type="InterPro" id="IPR020846">
    <property type="entry name" value="MFS_dom"/>
</dbReference>
<feature type="signal peptide" evidence="11">
    <location>
        <begin position="1"/>
        <end position="20"/>
    </location>
</feature>
<evidence type="ECO:0000256" key="11">
    <source>
        <dbReference type="SAM" id="SignalP"/>
    </source>
</evidence>
<accession>A0A427XE54</accession>
<dbReference type="InterPro" id="IPR003663">
    <property type="entry name" value="Sugar/inositol_transpt"/>
</dbReference>
<evidence type="ECO:0000256" key="2">
    <source>
        <dbReference type="ARBA" id="ARBA00010992"/>
    </source>
</evidence>
<name>A0A427XE54_9TREE</name>
<evidence type="ECO:0000313" key="14">
    <source>
        <dbReference type="Proteomes" id="UP000279236"/>
    </source>
</evidence>
<dbReference type="RefSeq" id="XP_028472249.1">
    <property type="nucleotide sequence ID" value="XM_028619380.1"/>
</dbReference>
<dbReference type="Pfam" id="PF00083">
    <property type="entry name" value="Sugar_tr"/>
    <property type="match status" value="1"/>
</dbReference>
<evidence type="ECO:0000256" key="1">
    <source>
        <dbReference type="ARBA" id="ARBA00004141"/>
    </source>
</evidence>
<dbReference type="GeneID" id="39588274"/>
<dbReference type="InterPro" id="IPR050360">
    <property type="entry name" value="MFS_Sugar_Transporters"/>
</dbReference>
<feature type="region of interest" description="Disordered" evidence="9">
    <location>
        <begin position="484"/>
        <end position="506"/>
    </location>
</feature>
<dbReference type="PANTHER" id="PTHR48022:SF46">
    <property type="entry name" value="SUGAR TRANSPORTER, PUTATIVE (AFU_ORTHOLOGUE AFUA_1G11830)-RELATED"/>
    <property type="match status" value="1"/>
</dbReference>
<proteinExistence type="inferred from homology"/>
<feature type="transmembrane region" description="Helical" evidence="10">
    <location>
        <begin position="55"/>
        <end position="75"/>
    </location>
</feature>
<evidence type="ECO:0000256" key="7">
    <source>
        <dbReference type="ARBA" id="ARBA00049119"/>
    </source>
</evidence>
<evidence type="ECO:0000256" key="6">
    <source>
        <dbReference type="ARBA" id="ARBA00023136"/>
    </source>
</evidence>
<evidence type="ECO:0000256" key="5">
    <source>
        <dbReference type="ARBA" id="ARBA00022989"/>
    </source>
</evidence>
<evidence type="ECO:0000313" key="13">
    <source>
        <dbReference type="EMBL" id="RSH77102.1"/>
    </source>
</evidence>
<dbReference type="PROSITE" id="PS50850">
    <property type="entry name" value="MFS"/>
    <property type="match status" value="1"/>
</dbReference>
<reference evidence="13 14" key="1">
    <citation type="submission" date="2018-11" db="EMBL/GenBank/DDBJ databases">
        <title>Genome sequence of Apiotrichum porosum DSM 27194.</title>
        <authorList>
            <person name="Aliyu H."/>
            <person name="Gorte O."/>
            <person name="Ochsenreither K."/>
        </authorList>
    </citation>
    <scope>NUCLEOTIDE SEQUENCE [LARGE SCALE GENOMIC DNA]</scope>
    <source>
        <strain evidence="13 14">DSM 27194</strain>
    </source>
</reference>
<evidence type="ECO:0000259" key="12">
    <source>
        <dbReference type="PROSITE" id="PS50850"/>
    </source>
</evidence>
<dbReference type="SUPFAM" id="SSF103473">
    <property type="entry name" value="MFS general substrate transporter"/>
    <property type="match status" value="1"/>
</dbReference>
<feature type="transmembrane region" description="Helical" evidence="10">
    <location>
        <begin position="438"/>
        <end position="459"/>
    </location>
</feature>
<feature type="transmembrane region" description="Helical" evidence="10">
    <location>
        <begin position="369"/>
        <end position="386"/>
    </location>
</feature>
<keyword evidence="4 10" id="KW-0812">Transmembrane</keyword>
<dbReference type="PROSITE" id="PS00217">
    <property type="entry name" value="SUGAR_TRANSPORT_2"/>
    <property type="match status" value="1"/>
</dbReference>
<dbReference type="EMBL" id="RSCE01000018">
    <property type="protein sequence ID" value="RSH77102.1"/>
    <property type="molecule type" value="Genomic_DNA"/>
</dbReference>
<dbReference type="NCBIfam" id="TIGR00879">
    <property type="entry name" value="SP"/>
    <property type="match status" value="1"/>
</dbReference>
<organism evidence="13 14">
    <name type="scientific">Apiotrichum porosum</name>
    <dbReference type="NCBI Taxonomy" id="105984"/>
    <lineage>
        <taxon>Eukaryota</taxon>
        <taxon>Fungi</taxon>
        <taxon>Dikarya</taxon>
        <taxon>Basidiomycota</taxon>
        <taxon>Agaricomycotina</taxon>
        <taxon>Tremellomycetes</taxon>
        <taxon>Trichosporonales</taxon>
        <taxon>Trichosporonaceae</taxon>
        <taxon>Apiotrichum</taxon>
    </lineage>
</organism>
<feature type="domain" description="Major facilitator superfamily (MFS) profile" evidence="12">
    <location>
        <begin position="11"/>
        <end position="463"/>
    </location>
</feature>
<dbReference type="OrthoDB" id="508119at2759"/>
<feature type="transmembrane region" description="Helical" evidence="10">
    <location>
        <begin position="111"/>
        <end position="133"/>
    </location>
</feature>
<feature type="transmembrane region" description="Helical" evidence="10">
    <location>
        <begin position="335"/>
        <end position="357"/>
    </location>
</feature>
<dbReference type="FunFam" id="1.20.1250.20:FF:000134">
    <property type="entry name" value="MFS sugar transporter protein"/>
    <property type="match status" value="1"/>
</dbReference>
<sequence length="506" mass="56328">MNKQRARVWTCAMVAAMVMALNGYDSSTFNSVQGFKTFVDEFKASPEATKIEANMLGAVSTAYTCGGIVSGMLITPTLSKRFGRKPCMQLGCLIVIAFTFLQVFAKNMPSFIAGRLLMGIGQGIALPNGPTYISEIAPAAVRGKILSFWQVWYTIGAFIVYWTAYGCKTTKIDMGLWQWRTPILLQVFLPACVVGGLFFCPESPRWLVEKGRIDEARHCLELTRDPDEVEIELESIIAAVDYERAEIDFNQSWYAPYITLFKDPSLRRRMFVALYINAGQQLSGNTTLSSYTTLIYQKVFNNSDTSFLINALSASFAIPFTLNATWLVDRIGRKPILLIGGTGQALSLLIIAIIGIATPTLDDNGTRPYAVGIAIALMMFVFILFYKPSWGATVWIYTADIFSTSVRVHAIGINSQVQNVVSTILNQFFPTFMNNCGFYTFFFFFGTNAVLTIGVWFILPETKGVALEDIDELFGGVSHRKGGEELHDREIGKPHSEHHEDRKEAI</sequence>
<feature type="transmembrane region" description="Helical" evidence="10">
    <location>
        <begin position="87"/>
        <end position="105"/>
    </location>
</feature>
<dbReference type="InterPro" id="IPR005828">
    <property type="entry name" value="MFS_sugar_transport-like"/>
</dbReference>
<dbReference type="Proteomes" id="UP000279236">
    <property type="component" value="Unassembled WGS sequence"/>
</dbReference>
<evidence type="ECO:0000256" key="4">
    <source>
        <dbReference type="ARBA" id="ARBA00022692"/>
    </source>
</evidence>
<dbReference type="PANTHER" id="PTHR48022">
    <property type="entry name" value="PLASTIDIC GLUCOSE TRANSPORTER 4"/>
    <property type="match status" value="1"/>
</dbReference>
<keyword evidence="6 10" id="KW-0472">Membrane</keyword>